<gene>
    <name evidence="3" type="ORF">J3R75_000687</name>
</gene>
<keyword evidence="1" id="KW-0472">Membrane</keyword>
<evidence type="ECO:0000313" key="4">
    <source>
        <dbReference type="Proteomes" id="UP001238163"/>
    </source>
</evidence>
<feature type="transmembrane region" description="Helical" evidence="1">
    <location>
        <begin position="34"/>
        <end position="52"/>
    </location>
</feature>
<sequence>MNKEYLLKQIADSAYNVGFGAKKHFATYDMVEKAPGIVAFLSMGVGIFGLVIDILSTKLFSAIFLVLGIAIFYIERYNSNNDEYAKKRLRLNPVV</sequence>
<comment type="caution">
    <text evidence="3">The sequence shown here is derived from an EMBL/GenBank/DDBJ whole genome shotgun (WGS) entry which is preliminary data.</text>
</comment>
<protein>
    <recommendedName>
        <fullName evidence="2">SMODS and SLOG-associating 2TM effector domain-containing protein</fullName>
    </recommendedName>
</protein>
<feature type="transmembrane region" description="Helical" evidence="1">
    <location>
        <begin position="59"/>
        <end position="74"/>
    </location>
</feature>
<dbReference type="NCBIfam" id="NF033630">
    <property type="entry name" value="SLATT_6"/>
    <property type="match status" value="1"/>
</dbReference>
<evidence type="ECO:0000259" key="2">
    <source>
        <dbReference type="Pfam" id="PF18169"/>
    </source>
</evidence>
<organism evidence="3 4">
    <name type="scientific">Oligosphaera ethanolica</name>
    <dbReference type="NCBI Taxonomy" id="760260"/>
    <lineage>
        <taxon>Bacteria</taxon>
        <taxon>Pseudomonadati</taxon>
        <taxon>Lentisphaerota</taxon>
        <taxon>Oligosphaeria</taxon>
        <taxon>Oligosphaerales</taxon>
        <taxon>Oligosphaeraceae</taxon>
        <taxon>Oligosphaera</taxon>
    </lineage>
</organism>
<reference evidence="3" key="1">
    <citation type="submission" date="2023-07" db="EMBL/GenBank/DDBJ databases">
        <title>Genomic Encyclopedia of Type Strains, Phase IV (KMG-IV): sequencing the most valuable type-strain genomes for metagenomic binning, comparative biology and taxonomic classification.</title>
        <authorList>
            <person name="Goeker M."/>
        </authorList>
    </citation>
    <scope>NUCLEOTIDE SEQUENCE</scope>
    <source>
        <strain evidence="3">DSM 24202</strain>
    </source>
</reference>
<accession>A0AAE4AMM9</accession>
<feature type="domain" description="SMODS and SLOG-associating 2TM effector" evidence="2">
    <location>
        <begin position="1"/>
        <end position="90"/>
    </location>
</feature>
<evidence type="ECO:0000313" key="3">
    <source>
        <dbReference type="EMBL" id="MDQ0288580.1"/>
    </source>
</evidence>
<evidence type="ECO:0000256" key="1">
    <source>
        <dbReference type="SAM" id="Phobius"/>
    </source>
</evidence>
<dbReference type="RefSeq" id="WP_307259908.1">
    <property type="nucleotide sequence ID" value="NZ_JAUSVL010000001.1"/>
</dbReference>
<dbReference type="Pfam" id="PF18169">
    <property type="entry name" value="SLATT_6"/>
    <property type="match status" value="1"/>
</dbReference>
<dbReference type="Proteomes" id="UP001238163">
    <property type="component" value="Unassembled WGS sequence"/>
</dbReference>
<name>A0AAE4AMM9_9BACT</name>
<dbReference type="InterPro" id="IPR041119">
    <property type="entry name" value="SLATT_6"/>
</dbReference>
<keyword evidence="4" id="KW-1185">Reference proteome</keyword>
<proteinExistence type="predicted"/>
<keyword evidence="1" id="KW-1133">Transmembrane helix</keyword>
<keyword evidence="1" id="KW-0812">Transmembrane</keyword>
<dbReference type="AlphaFoldDB" id="A0AAE4AMM9"/>
<dbReference type="EMBL" id="JAUSVL010000001">
    <property type="protein sequence ID" value="MDQ0288580.1"/>
    <property type="molecule type" value="Genomic_DNA"/>
</dbReference>